<evidence type="ECO:0000313" key="6">
    <source>
        <dbReference type="Proteomes" id="UP000480548"/>
    </source>
</evidence>
<dbReference type="AlphaFoldDB" id="A0A7C8PCK8"/>
<gene>
    <name evidence="3" type="ORF">TWF102_000197</name>
    <name evidence="4" type="ORF">TWF703_000059</name>
</gene>
<sequence>MDDGLPKVYSLGDDIGGNLIDLQEGAGGGHWLESYGLQGFQEDYNPSEFGDPEPSNKRNATQNIAQNLLLTDLPAVLQTHEEGLGDASEAISVLKNKVEAHENIIRAFDETFKSSSRLNFDLGPKLEELSKDLKEFKNELAEMNRRMATIEMDLKITEQFCKETSPYLNKVREDITKIQKFLSPRPNREPKNVQQMRKATK</sequence>
<evidence type="ECO:0000313" key="3">
    <source>
        <dbReference type="EMBL" id="KAF3113541.1"/>
    </source>
</evidence>
<accession>A0A7C8PCK8</accession>
<reference evidence="5 6" key="1">
    <citation type="submission" date="2019-06" db="EMBL/GenBank/DDBJ databases">
        <authorList>
            <person name="Palmer J.M."/>
        </authorList>
    </citation>
    <scope>NUCLEOTIDE SEQUENCE [LARGE SCALE GENOMIC DNA]</scope>
    <source>
        <strain evidence="3 5">TWF102</strain>
        <strain evidence="4 6">TWF703</strain>
    </source>
</reference>
<protein>
    <submittedName>
        <fullName evidence="4">Uncharacterized protein</fullName>
    </submittedName>
</protein>
<name>A0A7C8PCK8_ORBOL</name>
<dbReference type="Proteomes" id="UP000475325">
    <property type="component" value="Unassembled WGS sequence"/>
</dbReference>
<evidence type="ECO:0000313" key="4">
    <source>
        <dbReference type="EMBL" id="KAF3147219.1"/>
    </source>
</evidence>
<feature type="region of interest" description="Disordered" evidence="2">
    <location>
        <begin position="180"/>
        <end position="201"/>
    </location>
</feature>
<proteinExistence type="predicted"/>
<comment type="caution">
    <text evidence="4">The sequence shown here is derived from an EMBL/GenBank/DDBJ whole genome shotgun (WGS) entry which is preliminary data.</text>
</comment>
<evidence type="ECO:0000256" key="2">
    <source>
        <dbReference type="SAM" id="MobiDB-lite"/>
    </source>
</evidence>
<feature type="coiled-coil region" evidence="1">
    <location>
        <begin position="126"/>
        <end position="153"/>
    </location>
</feature>
<evidence type="ECO:0000256" key="1">
    <source>
        <dbReference type="SAM" id="Coils"/>
    </source>
</evidence>
<keyword evidence="1" id="KW-0175">Coiled coil</keyword>
<evidence type="ECO:0000313" key="5">
    <source>
        <dbReference type="Proteomes" id="UP000475325"/>
    </source>
</evidence>
<dbReference type="EMBL" id="WIQW01000001">
    <property type="protein sequence ID" value="KAF3113541.1"/>
    <property type="molecule type" value="Genomic_DNA"/>
</dbReference>
<dbReference type="EMBL" id="WIQZ01000001">
    <property type="protein sequence ID" value="KAF3147219.1"/>
    <property type="molecule type" value="Genomic_DNA"/>
</dbReference>
<feature type="compositionally biased region" description="Polar residues" evidence="2">
    <location>
        <begin position="192"/>
        <end position="201"/>
    </location>
</feature>
<dbReference type="Gene3D" id="1.20.1480.30">
    <property type="entry name" value="Designed four-helix bundle protein"/>
    <property type="match status" value="1"/>
</dbReference>
<organism evidence="4 6">
    <name type="scientific">Orbilia oligospora</name>
    <name type="common">Nematode-trapping fungus</name>
    <name type="synonym">Arthrobotrys oligospora</name>
    <dbReference type="NCBI Taxonomy" id="2813651"/>
    <lineage>
        <taxon>Eukaryota</taxon>
        <taxon>Fungi</taxon>
        <taxon>Dikarya</taxon>
        <taxon>Ascomycota</taxon>
        <taxon>Pezizomycotina</taxon>
        <taxon>Orbiliomycetes</taxon>
        <taxon>Orbiliales</taxon>
        <taxon>Orbiliaceae</taxon>
        <taxon>Orbilia</taxon>
    </lineage>
</organism>
<dbReference type="Proteomes" id="UP000480548">
    <property type="component" value="Unassembled WGS sequence"/>
</dbReference>